<evidence type="ECO:0000256" key="3">
    <source>
        <dbReference type="SAM" id="SignalP"/>
    </source>
</evidence>
<dbReference type="EMBL" id="BLXZ01000001">
    <property type="protein sequence ID" value="GFO66579.1"/>
    <property type="molecule type" value="Genomic_DNA"/>
</dbReference>
<dbReference type="Gene3D" id="2.60.40.10">
    <property type="entry name" value="Immunoglobulins"/>
    <property type="match status" value="5"/>
</dbReference>
<dbReference type="CDD" id="cd05819">
    <property type="entry name" value="NHL"/>
    <property type="match status" value="1"/>
</dbReference>
<keyword evidence="1" id="KW-0677">Repeat</keyword>
<organism evidence="4 5">
    <name type="scientific">Geomonas limicola</name>
    <dbReference type="NCBI Taxonomy" id="2740186"/>
    <lineage>
        <taxon>Bacteria</taxon>
        <taxon>Pseudomonadati</taxon>
        <taxon>Thermodesulfobacteriota</taxon>
        <taxon>Desulfuromonadia</taxon>
        <taxon>Geobacterales</taxon>
        <taxon>Geobacteraceae</taxon>
        <taxon>Geomonas</taxon>
    </lineage>
</organism>
<dbReference type="Proteomes" id="UP000587586">
    <property type="component" value="Unassembled WGS sequence"/>
</dbReference>
<dbReference type="Pfam" id="PF09136">
    <property type="entry name" value="Glucodextran_B"/>
    <property type="match status" value="1"/>
</dbReference>
<evidence type="ECO:0008006" key="6">
    <source>
        <dbReference type="Google" id="ProtNLM"/>
    </source>
</evidence>
<evidence type="ECO:0000256" key="1">
    <source>
        <dbReference type="ARBA" id="ARBA00022737"/>
    </source>
</evidence>
<dbReference type="RefSeq" id="WP_183359123.1">
    <property type="nucleotide sequence ID" value="NZ_BLXZ01000001.1"/>
</dbReference>
<accession>A0A6V8N5K8</accession>
<protein>
    <recommendedName>
        <fullName evidence="6">Bacterial Ig domain-containing protein</fullName>
    </recommendedName>
</protein>
<dbReference type="InterPro" id="IPR001258">
    <property type="entry name" value="NHL_repeat"/>
</dbReference>
<feature type="signal peptide" evidence="3">
    <location>
        <begin position="1"/>
        <end position="26"/>
    </location>
</feature>
<keyword evidence="5" id="KW-1185">Reference proteome</keyword>
<dbReference type="PROSITE" id="PS51125">
    <property type="entry name" value="NHL"/>
    <property type="match status" value="2"/>
</dbReference>
<evidence type="ECO:0000313" key="5">
    <source>
        <dbReference type="Proteomes" id="UP000587586"/>
    </source>
</evidence>
<gene>
    <name evidence="4" type="ORF">GMLC_01580</name>
</gene>
<comment type="caution">
    <text evidence="4">The sequence shown here is derived from an EMBL/GenBank/DDBJ whole genome shotgun (WGS) entry which is preliminary data.</text>
</comment>
<name>A0A6V8N5K8_9BACT</name>
<dbReference type="Gene3D" id="2.120.10.30">
    <property type="entry name" value="TolB, C-terminal domain"/>
    <property type="match status" value="1"/>
</dbReference>
<dbReference type="Gene3D" id="2.40.10.500">
    <property type="match status" value="1"/>
</dbReference>
<feature type="repeat" description="NHL" evidence="2">
    <location>
        <begin position="169"/>
        <end position="213"/>
    </location>
</feature>
<dbReference type="InterPro" id="IPR011042">
    <property type="entry name" value="6-blade_b-propeller_TolB-like"/>
</dbReference>
<dbReference type="AlphaFoldDB" id="A0A6V8N5K8"/>
<dbReference type="InterPro" id="IPR050952">
    <property type="entry name" value="TRIM-NHL_E3_ligases"/>
</dbReference>
<feature type="repeat" description="NHL" evidence="2">
    <location>
        <begin position="116"/>
        <end position="154"/>
    </location>
</feature>
<sequence length="904" mass="88985">MKMPSLTTLILSLVLLGPLATGAARAVVPPTVTNLPSVTEQIGTPVRLAGDTSGNLYLTDPRAGGILVFGNDGKLVRSITTLKKPQGIAVTASGDLVVSQGTSVSVLSAAGVEKFKLGAGQGQFKMANGIAIDNAGYLYVVDSLDNCVQVFTPQGAPVALGGAGAGKPVNSFGTAGKATGQFSQPSAIAFEPTSGQLAVVDTLNSRVQFFTTTGSFVQSIGSPGLGSLKFGAPQGVAFGATASGTVMYVVDAFQSNIQAIDLTSGSFLRVIGSYGKGSGKLVVPTDLIYDAFDARNPRLVVANGFGNLTLFGIEIPASSGSTGNGPALSINTLPLATNLTALTISGTVAANATVHITASTSALVGAVTGGTTWSAPVTGLALGTNQFTVTATDNTSGATTSTLVSVFVTGSGGAVTPLTVNALPSLTATAAQTLSGTVQPGSTVTVNGNAATVSGGTWSYPTTLAQGLNTFQISAANASFSSASASINITLNSVAPVLDVALLPSGSTTSNQLLTVSGTVSDALPCTVRITVNGQALPALPVVNGSFSTGVFLVVGSNSIDVQAVDSVGNQSATVRSSINFAPTAPVLTIGVPDGSSVPSAALTLTGSVSAGSTVQVSVAGVSVPVTVSGNNWSAPVTLAPGTSTILATATLGSLSSTARASVSYDPGAPALTISAPSQNAILAAGTSQAVSVTGTTTPGANLLATLDGANLTVNLAANGGFSIPLGNLAVGSHTLSLTALDALGNSASALRSIVVADPTPPPVTLDAANPLKLSVGTGVTLVVRDKNGPVTGAVSTVNGVSTLDLSGASYDPASLSVTAVTPTGATTRNGVLTPSEIAGQVGVPGIGDALEALKIATGARQAGLLEKMHGDVAPLANGTPIPDGKIDIEDVVVIMMRVVGKPW</sequence>
<evidence type="ECO:0000256" key="2">
    <source>
        <dbReference type="PROSITE-ProRule" id="PRU00504"/>
    </source>
</evidence>
<dbReference type="PANTHER" id="PTHR24104:SF25">
    <property type="entry name" value="PROTEIN LIN-41"/>
    <property type="match status" value="1"/>
</dbReference>
<dbReference type="SUPFAM" id="SSF101898">
    <property type="entry name" value="NHL repeat"/>
    <property type="match status" value="1"/>
</dbReference>
<dbReference type="GO" id="GO:0008270">
    <property type="term" value="F:zinc ion binding"/>
    <property type="evidence" value="ECO:0007669"/>
    <property type="project" value="UniProtKB-KW"/>
</dbReference>
<proteinExistence type="predicted"/>
<reference evidence="5" key="1">
    <citation type="submission" date="2020-06" db="EMBL/GenBank/DDBJ databases">
        <title>Draft genomic sequecing of Geomonas sp. Red745.</title>
        <authorList>
            <person name="Itoh H."/>
            <person name="Xu Z.X."/>
            <person name="Ushijima N."/>
            <person name="Masuda Y."/>
            <person name="Shiratori Y."/>
            <person name="Senoo K."/>
        </authorList>
    </citation>
    <scope>NUCLEOTIDE SEQUENCE [LARGE SCALE GENOMIC DNA]</scope>
    <source>
        <strain evidence="5">Red745</strain>
    </source>
</reference>
<feature type="chain" id="PRO_5028406197" description="Bacterial Ig domain-containing protein" evidence="3">
    <location>
        <begin position="27"/>
        <end position="904"/>
    </location>
</feature>
<dbReference type="InterPro" id="IPR013783">
    <property type="entry name" value="Ig-like_fold"/>
</dbReference>
<evidence type="ECO:0000313" key="4">
    <source>
        <dbReference type="EMBL" id="GFO66579.1"/>
    </source>
</evidence>
<dbReference type="PANTHER" id="PTHR24104">
    <property type="entry name" value="E3 UBIQUITIN-PROTEIN LIGASE NHLRC1-RELATED"/>
    <property type="match status" value="1"/>
</dbReference>
<keyword evidence="3" id="KW-0732">Signal</keyword>